<dbReference type="GeneID" id="106172673"/>
<organism evidence="1 2">
    <name type="scientific">Lingula anatina</name>
    <name type="common">Brachiopod</name>
    <name type="synonym">Lingula unguis</name>
    <dbReference type="NCBI Taxonomy" id="7574"/>
    <lineage>
        <taxon>Eukaryota</taxon>
        <taxon>Metazoa</taxon>
        <taxon>Spiralia</taxon>
        <taxon>Lophotrochozoa</taxon>
        <taxon>Brachiopoda</taxon>
        <taxon>Linguliformea</taxon>
        <taxon>Lingulata</taxon>
        <taxon>Lingulida</taxon>
        <taxon>Linguloidea</taxon>
        <taxon>Lingulidae</taxon>
        <taxon>Lingula</taxon>
    </lineage>
</organism>
<keyword evidence="1" id="KW-1185">Reference proteome</keyword>
<evidence type="ECO:0000313" key="1">
    <source>
        <dbReference type="Proteomes" id="UP000085678"/>
    </source>
</evidence>
<evidence type="ECO:0000313" key="2">
    <source>
        <dbReference type="RefSeq" id="XP_013408934.1"/>
    </source>
</evidence>
<reference evidence="2" key="1">
    <citation type="submission" date="2025-08" db="UniProtKB">
        <authorList>
            <consortium name="RefSeq"/>
        </authorList>
    </citation>
    <scope>IDENTIFICATION</scope>
    <source>
        <tissue evidence="2">Gonads</tissue>
    </source>
</reference>
<dbReference type="Pfam" id="PF05380">
    <property type="entry name" value="Peptidase_A17"/>
    <property type="match status" value="1"/>
</dbReference>
<name>A0A1S3JGA9_LINAN</name>
<dbReference type="PANTHER" id="PTHR47331:SF1">
    <property type="entry name" value="GAG-LIKE PROTEIN"/>
    <property type="match status" value="1"/>
</dbReference>
<dbReference type="InParanoid" id="A0A1S3JGA9"/>
<protein>
    <submittedName>
        <fullName evidence="2">Uncharacterized protein LOC106172673</fullName>
    </submittedName>
</protein>
<dbReference type="OrthoDB" id="10064286at2759"/>
<dbReference type="KEGG" id="lak:106172673"/>
<dbReference type="InterPro" id="IPR008042">
    <property type="entry name" value="Retrotrans_Pao"/>
</dbReference>
<gene>
    <name evidence="2" type="primary">LOC106172673</name>
</gene>
<sequence length="167" mass="18856">MTVHLFGGTWCPSICSFVLRHTAEVNQTGCDESVVETVRKNFYVDDCLKTLPDVETAVKFIPQLCELLESGGFKLTKWMSNKHEVLESIPVQERAKGVEVNLSQQALPTERALGVYWNVEEDVFCYKIALKEKPLTRRGILSMVSSIFDPLGFASPYILQAKKILQE</sequence>
<accession>A0A1S3JGA9</accession>
<dbReference type="Proteomes" id="UP000085678">
    <property type="component" value="Unplaced"/>
</dbReference>
<proteinExistence type="predicted"/>
<dbReference type="RefSeq" id="XP_013408934.1">
    <property type="nucleotide sequence ID" value="XM_013553480.1"/>
</dbReference>
<dbReference type="OMA" id="TWDERIP"/>
<dbReference type="AlphaFoldDB" id="A0A1S3JGA9"/>
<dbReference type="PANTHER" id="PTHR47331">
    <property type="entry name" value="PHD-TYPE DOMAIN-CONTAINING PROTEIN"/>
    <property type="match status" value="1"/>
</dbReference>